<dbReference type="SUPFAM" id="SSF46894">
    <property type="entry name" value="C-terminal effector domain of the bipartite response regulators"/>
    <property type="match status" value="1"/>
</dbReference>
<evidence type="ECO:0000256" key="3">
    <source>
        <dbReference type="ARBA" id="ARBA00023015"/>
    </source>
</evidence>
<keyword evidence="2" id="KW-0902">Two-component regulatory system</keyword>
<evidence type="ECO:0000313" key="8">
    <source>
        <dbReference type="EMBL" id="KIQ64914.1"/>
    </source>
</evidence>
<dbReference type="AlphaFoldDB" id="A0A0D0PQR2"/>
<dbReference type="OrthoDB" id="4336084at2"/>
<evidence type="ECO:0000256" key="5">
    <source>
        <dbReference type="ARBA" id="ARBA00023163"/>
    </source>
</evidence>
<dbReference type="Gene3D" id="1.10.10.10">
    <property type="entry name" value="Winged helix-like DNA-binding domain superfamily/Winged helix DNA-binding domain"/>
    <property type="match status" value="1"/>
</dbReference>
<sequence length="252" mass="27684">MHFGILGPLVISDHSGSRPLPAARQRVLLAALLLRPGFVPSDSLAELVWDGRPPAGAATTLRSYVMRLRRALGPLGPRLETGPGGYRLLITDAELDAHRFVRLYEHGAGEVREGSPTAGLAALDQALALWRGPALADIACAVLHHEEAIRLCELRLDVRELRVEALLRLGRTGTAVAELRKLTARHPERERFWALLMTALSRSGRPSEALAVYHRVWRHLAEAIGVEPGPELRELHRRILHGDTAALSWVAC</sequence>
<dbReference type="EMBL" id="JXZB01000002">
    <property type="protein sequence ID" value="KIQ64914.1"/>
    <property type="molecule type" value="Genomic_DNA"/>
</dbReference>
<dbReference type="GO" id="GO:0006355">
    <property type="term" value="P:regulation of DNA-templated transcription"/>
    <property type="evidence" value="ECO:0007669"/>
    <property type="project" value="InterPro"/>
</dbReference>
<evidence type="ECO:0008006" key="10">
    <source>
        <dbReference type="Google" id="ProtNLM"/>
    </source>
</evidence>
<dbReference type="PATRIC" id="fig|2064.6.peg.2691"/>
<dbReference type="PANTHER" id="PTHR35807:SF1">
    <property type="entry name" value="TRANSCRIPTIONAL REGULATOR REDD"/>
    <property type="match status" value="1"/>
</dbReference>
<dbReference type="InterPro" id="IPR036388">
    <property type="entry name" value="WH-like_DNA-bd_sf"/>
</dbReference>
<keyword evidence="9" id="KW-1185">Reference proteome</keyword>
<dbReference type="Pfam" id="PF03704">
    <property type="entry name" value="BTAD"/>
    <property type="match status" value="1"/>
</dbReference>
<comment type="similarity">
    <text evidence="1">Belongs to the AfsR/DnrI/RedD regulatory family.</text>
</comment>
<proteinExistence type="inferred from homology"/>
<dbReference type="CDD" id="cd15831">
    <property type="entry name" value="BTAD"/>
    <property type="match status" value="1"/>
</dbReference>
<keyword evidence="3" id="KW-0805">Transcription regulation</keyword>
<dbReference type="InterPro" id="IPR051677">
    <property type="entry name" value="AfsR-DnrI-RedD_regulator"/>
</dbReference>
<dbReference type="InterPro" id="IPR016032">
    <property type="entry name" value="Sig_transdc_resp-reg_C-effctor"/>
</dbReference>
<dbReference type="InterPro" id="IPR005158">
    <property type="entry name" value="BTAD"/>
</dbReference>
<evidence type="ECO:0000313" key="9">
    <source>
        <dbReference type="Proteomes" id="UP000032066"/>
    </source>
</evidence>
<comment type="caution">
    <text evidence="8">The sequence shown here is derived from an EMBL/GenBank/DDBJ whole genome shotgun (WGS) entry which is preliminary data.</text>
</comment>
<dbReference type="SMART" id="SM00862">
    <property type="entry name" value="Trans_reg_C"/>
    <property type="match status" value="1"/>
</dbReference>
<feature type="domain" description="OmpR/PhoB-type" evidence="6">
    <location>
        <begin position="17"/>
        <end position="88"/>
    </location>
</feature>
<dbReference type="SMART" id="SM01043">
    <property type="entry name" value="BTAD"/>
    <property type="match status" value="1"/>
</dbReference>
<dbReference type="GO" id="GO:0000160">
    <property type="term" value="P:phosphorelay signal transduction system"/>
    <property type="evidence" value="ECO:0007669"/>
    <property type="project" value="UniProtKB-KW"/>
</dbReference>
<accession>A0A0D0PQR2</accession>
<evidence type="ECO:0000256" key="2">
    <source>
        <dbReference type="ARBA" id="ARBA00023012"/>
    </source>
</evidence>
<dbReference type="GO" id="GO:0003677">
    <property type="term" value="F:DNA binding"/>
    <property type="evidence" value="ECO:0007669"/>
    <property type="project" value="UniProtKB-KW"/>
</dbReference>
<dbReference type="Proteomes" id="UP000032066">
    <property type="component" value="Unassembled WGS sequence"/>
</dbReference>
<dbReference type="InterPro" id="IPR001867">
    <property type="entry name" value="OmpR/PhoB-type_DNA-bd"/>
</dbReference>
<keyword evidence="5" id="KW-0804">Transcription</keyword>
<reference evidence="8 9" key="1">
    <citation type="submission" date="2015-02" db="EMBL/GenBank/DDBJ databases">
        <title>Draft genome sequence of Kitasatospora griseola MF730-N6, a bafilomycin, terpentecin and satosporin producer.</title>
        <authorList>
            <person name="Arens J.C."/>
            <person name="Haltli B."/>
            <person name="Kerr R.G."/>
        </authorList>
    </citation>
    <scope>NUCLEOTIDE SEQUENCE [LARGE SCALE GENOMIC DNA]</scope>
    <source>
        <strain evidence="8 9">MF730-N6</strain>
    </source>
</reference>
<gene>
    <name evidence="8" type="ORF">TR51_12525</name>
</gene>
<dbReference type="SUPFAM" id="SSF48452">
    <property type="entry name" value="TPR-like"/>
    <property type="match status" value="1"/>
</dbReference>
<evidence type="ECO:0000259" key="7">
    <source>
        <dbReference type="SMART" id="SM01043"/>
    </source>
</evidence>
<evidence type="ECO:0000256" key="4">
    <source>
        <dbReference type="ARBA" id="ARBA00023125"/>
    </source>
</evidence>
<organism evidence="8 9">
    <name type="scientific">Kitasatospora griseola</name>
    <name type="common">Streptomyces griseolosporeus</name>
    <dbReference type="NCBI Taxonomy" id="2064"/>
    <lineage>
        <taxon>Bacteria</taxon>
        <taxon>Bacillati</taxon>
        <taxon>Actinomycetota</taxon>
        <taxon>Actinomycetes</taxon>
        <taxon>Kitasatosporales</taxon>
        <taxon>Streptomycetaceae</taxon>
        <taxon>Kitasatospora</taxon>
    </lineage>
</organism>
<protein>
    <recommendedName>
        <fullName evidence="10">OmpR/PhoB-type domain-containing protein</fullName>
    </recommendedName>
</protein>
<dbReference type="Gene3D" id="1.25.40.10">
    <property type="entry name" value="Tetratricopeptide repeat domain"/>
    <property type="match status" value="1"/>
</dbReference>
<dbReference type="PANTHER" id="PTHR35807">
    <property type="entry name" value="TRANSCRIPTIONAL REGULATOR REDD-RELATED"/>
    <property type="match status" value="1"/>
</dbReference>
<keyword evidence="4" id="KW-0238">DNA-binding</keyword>
<evidence type="ECO:0000256" key="1">
    <source>
        <dbReference type="ARBA" id="ARBA00005820"/>
    </source>
</evidence>
<name>A0A0D0PQR2_KITGR</name>
<dbReference type="RefSeq" id="WP_043910813.1">
    <property type="nucleotide sequence ID" value="NZ_JBHVRB010000002.1"/>
</dbReference>
<feature type="domain" description="Bacterial transcriptional activator" evidence="7">
    <location>
        <begin position="95"/>
        <end position="240"/>
    </location>
</feature>
<dbReference type="InterPro" id="IPR011990">
    <property type="entry name" value="TPR-like_helical_dom_sf"/>
</dbReference>
<evidence type="ECO:0000259" key="6">
    <source>
        <dbReference type="SMART" id="SM00862"/>
    </source>
</evidence>
<dbReference type="STRING" id="2064.TR51_12525"/>